<dbReference type="PANTHER" id="PTHR33603:SF1">
    <property type="entry name" value="RIBOSOMAL RNA LARGE SUBUNIT METHYLTRANSFERASE H"/>
    <property type="match status" value="1"/>
</dbReference>
<feature type="binding site" evidence="5">
    <location>
        <position position="65"/>
    </location>
    <ligand>
        <name>S-adenosyl-L-methionine</name>
        <dbReference type="ChEBI" id="CHEBI:59789"/>
    </ligand>
</feature>
<evidence type="ECO:0000313" key="6">
    <source>
        <dbReference type="EMBL" id="KPQ35630.1"/>
    </source>
</evidence>
<dbReference type="PATRIC" id="fig|1666911.3.peg.5390"/>
<dbReference type="EC" id="2.1.1.177" evidence="5"/>
<keyword evidence="2 5" id="KW-0808">Transferase</keyword>
<dbReference type="SUPFAM" id="SSF75217">
    <property type="entry name" value="alpha/beta knot"/>
    <property type="match status" value="1"/>
</dbReference>
<sequence length="143" mass="15994">MGQSFPKIKIIAVGKVKKPWLQTGIATYVKRLPEIEIVEIKDAGKEKEADKLESLIKPQDRLVVLSEQGETKDSIAFSSWLANEAFGTLVLFIGGPEGICDRLKAHPMICLSAMTFPHEIARLMLVEQLYRAKTILQNGSYHK</sequence>
<evidence type="ECO:0000256" key="3">
    <source>
        <dbReference type="ARBA" id="ARBA00022691"/>
    </source>
</evidence>
<dbReference type="PIRSF" id="PIRSF004505">
    <property type="entry name" value="MT_bac"/>
    <property type="match status" value="1"/>
</dbReference>
<comment type="function">
    <text evidence="5">Specifically methylates the pseudouridine at position 1915 (m3Psi1915) in 23S rRNA.</text>
</comment>
<comment type="subcellular location">
    <subcellularLocation>
        <location evidence="5">Cytoplasm</location>
    </subcellularLocation>
</comment>
<dbReference type="Pfam" id="PF02590">
    <property type="entry name" value="SPOUT_MTase"/>
    <property type="match status" value="1"/>
</dbReference>
<keyword evidence="1 5" id="KW-0489">Methyltransferase</keyword>
<keyword evidence="5" id="KW-0698">rRNA processing</keyword>
<comment type="similarity">
    <text evidence="4 5">Belongs to the RNA methyltransferase RlmH family.</text>
</comment>
<evidence type="ECO:0000256" key="4">
    <source>
        <dbReference type="ARBA" id="ARBA00038303"/>
    </source>
</evidence>
<dbReference type="GO" id="GO:0070038">
    <property type="term" value="F:rRNA (pseudouridine-N3-)-methyltransferase activity"/>
    <property type="evidence" value="ECO:0007669"/>
    <property type="project" value="UniProtKB-UniRule"/>
</dbReference>
<dbReference type="Gene3D" id="3.40.1280.10">
    <property type="match status" value="1"/>
</dbReference>
<gene>
    <name evidence="5 6" type="primary">rlmH</name>
    <name evidence="6" type="ORF">HLUCCA11_10290</name>
</gene>
<evidence type="ECO:0000256" key="2">
    <source>
        <dbReference type="ARBA" id="ARBA00022679"/>
    </source>
</evidence>
<dbReference type="InterPro" id="IPR003742">
    <property type="entry name" value="RlmH-like"/>
</dbReference>
<dbReference type="PANTHER" id="PTHR33603">
    <property type="entry name" value="METHYLTRANSFERASE"/>
    <property type="match status" value="1"/>
</dbReference>
<feature type="binding site" evidence="5">
    <location>
        <begin position="111"/>
        <end position="116"/>
    </location>
    <ligand>
        <name>S-adenosyl-L-methionine</name>
        <dbReference type="ChEBI" id="CHEBI:59789"/>
    </ligand>
</feature>
<comment type="catalytic activity">
    <reaction evidence="5">
        <text>pseudouridine(1915) in 23S rRNA + S-adenosyl-L-methionine = N(3)-methylpseudouridine(1915) in 23S rRNA + S-adenosyl-L-homocysteine + H(+)</text>
        <dbReference type="Rhea" id="RHEA:42752"/>
        <dbReference type="Rhea" id="RHEA-COMP:10221"/>
        <dbReference type="Rhea" id="RHEA-COMP:10222"/>
        <dbReference type="ChEBI" id="CHEBI:15378"/>
        <dbReference type="ChEBI" id="CHEBI:57856"/>
        <dbReference type="ChEBI" id="CHEBI:59789"/>
        <dbReference type="ChEBI" id="CHEBI:65314"/>
        <dbReference type="ChEBI" id="CHEBI:74486"/>
        <dbReference type="EC" id="2.1.1.177"/>
    </reaction>
</comment>
<organism evidence="6 7">
    <name type="scientific">Phormidesmis priestleyi Ana</name>
    <dbReference type="NCBI Taxonomy" id="1666911"/>
    <lineage>
        <taxon>Bacteria</taxon>
        <taxon>Bacillati</taxon>
        <taxon>Cyanobacteriota</taxon>
        <taxon>Cyanophyceae</taxon>
        <taxon>Leptolyngbyales</taxon>
        <taxon>Leptolyngbyaceae</taxon>
        <taxon>Phormidesmis</taxon>
    </lineage>
</organism>
<dbReference type="InterPro" id="IPR029026">
    <property type="entry name" value="tRNA_m1G_MTases_N"/>
</dbReference>
<reference evidence="6 7" key="1">
    <citation type="submission" date="2015-09" db="EMBL/GenBank/DDBJ databases">
        <title>Identification and resolution of microdiversity through metagenomic sequencing of parallel consortia.</title>
        <authorList>
            <person name="Nelson W.C."/>
            <person name="Romine M.F."/>
            <person name="Lindemann S.R."/>
        </authorList>
    </citation>
    <scope>NUCLEOTIDE SEQUENCE [LARGE SCALE GENOMIC DNA]</scope>
    <source>
        <strain evidence="6">Ana</strain>
    </source>
</reference>
<keyword evidence="5" id="KW-0963">Cytoplasm</keyword>
<proteinExistence type="inferred from homology"/>
<evidence type="ECO:0000313" key="7">
    <source>
        <dbReference type="Proteomes" id="UP000050465"/>
    </source>
</evidence>
<dbReference type="AlphaFoldDB" id="A0A0P8C2N5"/>
<dbReference type="STRING" id="1666911.HLUCCA11_10290"/>
<comment type="subunit">
    <text evidence="5">Homodimer.</text>
</comment>
<protein>
    <recommendedName>
        <fullName evidence="5">Ribosomal RNA large subunit methyltransferase H</fullName>
        <ecNumber evidence="5">2.1.1.177</ecNumber>
    </recommendedName>
    <alternativeName>
        <fullName evidence="5">23S rRNA (pseudouridine1915-N3)-methyltransferase</fullName>
    </alternativeName>
    <alternativeName>
        <fullName evidence="5">23S rRNA m3Psi1915 methyltransferase</fullName>
    </alternativeName>
    <alternativeName>
        <fullName evidence="5">rRNA (pseudouridine-N3-)-methyltransferase RlmH</fullName>
    </alternativeName>
</protein>
<dbReference type="EMBL" id="LJZR01000011">
    <property type="protein sequence ID" value="KPQ35630.1"/>
    <property type="molecule type" value="Genomic_DNA"/>
</dbReference>
<dbReference type="CDD" id="cd18081">
    <property type="entry name" value="RlmH-like"/>
    <property type="match status" value="1"/>
</dbReference>
<comment type="caution">
    <text evidence="6">The sequence shown here is derived from an EMBL/GenBank/DDBJ whole genome shotgun (WGS) entry which is preliminary data.</text>
</comment>
<dbReference type="GO" id="GO:0005737">
    <property type="term" value="C:cytoplasm"/>
    <property type="evidence" value="ECO:0007669"/>
    <property type="project" value="UniProtKB-SubCell"/>
</dbReference>
<accession>A0A0P8C2N5</accession>
<dbReference type="InterPro" id="IPR029028">
    <property type="entry name" value="Alpha/beta_knot_MTases"/>
</dbReference>
<evidence type="ECO:0000256" key="1">
    <source>
        <dbReference type="ARBA" id="ARBA00022603"/>
    </source>
</evidence>
<name>A0A0P8C2N5_9CYAN</name>
<feature type="binding site" evidence="5">
    <location>
        <position position="94"/>
    </location>
    <ligand>
        <name>S-adenosyl-L-methionine</name>
        <dbReference type="ChEBI" id="CHEBI:59789"/>
    </ligand>
</feature>
<keyword evidence="3 5" id="KW-0949">S-adenosyl-L-methionine</keyword>
<evidence type="ECO:0000256" key="5">
    <source>
        <dbReference type="HAMAP-Rule" id="MF_00658"/>
    </source>
</evidence>
<dbReference type="HAMAP" id="MF_00658">
    <property type="entry name" value="23SrRNA_methyltr_H"/>
    <property type="match status" value="1"/>
</dbReference>
<dbReference type="Proteomes" id="UP000050465">
    <property type="component" value="Unassembled WGS sequence"/>
</dbReference>